<dbReference type="HOGENOM" id="CLU_1441416_0_0_1"/>
<dbReference type="AlphaFoldDB" id="C7YWV4"/>
<keyword evidence="2" id="KW-1185">Reference proteome</keyword>
<evidence type="ECO:0000313" key="2">
    <source>
        <dbReference type="Proteomes" id="UP000005206"/>
    </source>
</evidence>
<dbReference type="Proteomes" id="UP000005206">
    <property type="component" value="Chromosome 7"/>
</dbReference>
<dbReference type="GeneID" id="9677080"/>
<organism evidence="1 2">
    <name type="scientific">Fusarium vanettenii (strain ATCC MYA-4622 / CBS 123669 / FGSC 9596 / NRRL 45880 / 77-13-4)</name>
    <name type="common">Fusarium solani subsp. pisi</name>
    <dbReference type="NCBI Taxonomy" id="660122"/>
    <lineage>
        <taxon>Eukaryota</taxon>
        <taxon>Fungi</taxon>
        <taxon>Dikarya</taxon>
        <taxon>Ascomycota</taxon>
        <taxon>Pezizomycotina</taxon>
        <taxon>Sordariomycetes</taxon>
        <taxon>Hypocreomycetidae</taxon>
        <taxon>Hypocreales</taxon>
        <taxon>Nectriaceae</taxon>
        <taxon>Fusarium</taxon>
        <taxon>Fusarium solani species complex</taxon>
        <taxon>Fusarium vanettenii</taxon>
    </lineage>
</organism>
<name>C7YWV4_FUSV7</name>
<reference evidence="1 2" key="1">
    <citation type="journal article" date="2009" name="PLoS Genet.">
        <title>The genome of Nectria haematococca: contribution of supernumerary chromosomes to gene expansion.</title>
        <authorList>
            <person name="Coleman J.J."/>
            <person name="Rounsley S.D."/>
            <person name="Rodriguez-Carres M."/>
            <person name="Kuo A."/>
            <person name="Wasmann C.C."/>
            <person name="Grimwood J."/>
            <person name="Schmutz J."/>
            <person name="Taga M."/>
            <person name="White G.J."/>
            <person name="Zhou S."/>
            <person name="Schwartz D.C."/>
            <person name="Freitag M."/>
            <person name="Ma L.J."/>
            <person name="Danchin E.G."/>
            <person name="Henrissat B."/>
            <person name="Coutinho P.M."/>
            <person name="Nelson D.R."/>
            <person name="Straney D."/>
            <person name="Napoli C.A."/>
            <person name="Barker B.M."/>
            <person name="Gribskov M."/>
            <person name="Rep M."/>
            <person name="Kroken S."/>
            <person name="Molnar I."/>
            <person name="Rensing C."/>
            <person name="Kennell J.C."/>
            <person name="Zamora J."/>
            <person name="Farman M.L."/>
            <person name="Selker E.U."/>
            <person name="Salamov A."/>
            <person name="Shapiro H."/>
            <person name="Pangilinan J."/>
            <person name="Lindquist E."/>
            <person name="Lamers C."/>
            <person name="Grigoriev I.V."/>
            <person name="Geiser D.M."/>
            <person name="Covert S.F."/>
            <person name="Temporini E."/>
            <person name="Vanetten H.D."/>
        </authorList>
    </citation>
    <scope>NUCLEOTIDE SEQUENCE [LARGE SCALE GENOMIC DNA]</scope>
    <source>
        <strain evidence="2">ATCC MYA-4622 / CBS 123669 / FGSC 9596 / NRRL 45880 / 77-13-4</strain>
    </source>
</reference>
<dbReference type="KEGG" id="nhe:NECHADRAFT_82795"/>
<dbReference type="InParanoid" id="C7YWV4"/>
<dbReference type="RefSeq" id="XP_003049435.1">
    <property type="nucleotide sequence ID" value="XM_003049389.1"/>
</dbReference>
<dbReference type="VEuPathDB" id="FungiDB:NECHADRAFT_82795"/>
<protein>
    <submittedName>
        <fullName evidence="1">Uncharacterized protein</fullName>
    </submittedName>
</protein>
<accession>C7YWV4</accession>
<proteinExistence type="predicted"/>
<dbReference type="OrthoDB" id="8062037at2759"/>
<dbReference type="EMBL" id="GG698902">
    <property type="protein sequence ID" value="EEU43722.1"/>
    <property type="molecule type" value="Genomic_DNA"/>
</dbReference>
<sequence>MVSARFWHQLRDIIWKDPSALYRLAVRCAACKQHMTVGTDDRPMHESHGIHILPCGHMTLFRIPDAAIPAMAFIDGLADIYNCMDVGPRPLPNNQFYAFSATLNGHSYSFLPKGTVCTRQLEIPIDMREIVKETKEQFLDKWKGVWRTWQVGEFEVRFDLYENTKYYSLKSKIKRSAKKLQRIFTRKL</sequence>
<gene>
    <name evidence="1" type="ORF">NECHADRAFT_82795</name>
</gene>
<evidence type="ECO:0000313" key="1">
    <source>
        <dbReference type="EMBL" id="EEU43722.1"/>
    </source>
</evidence>